<proteinExistence type="predicted"/>
<gene>
    <name evidence="1" type="ORF">R70211_07274</name>
</gene>
<reference evidence="1" key="1">
    <citation type="submission" date="2021-02" db="EMBL/GenBank/DDBJ databases">
        <authorList>
            <person name="Vanwijnsberghe S."/>
        </authorList>
    </citation>
    <scope>NUCLEOTIDE SEQUENCE</scope>
    <source>
        <strain evidence="1">R-70211</strain>
    </source>
</reference>
<accession>A0A9N8N8K4</accession>
<comment type="caution">
    <text evidence="1">The sequence shown here is derived from an EMBL/GenBank/DDBJ whole genome shotgun (WGS) entry which is preliminary data.</text>
</comment>
<dbReference type="Proteomes" id="UP000675121">
    <property type="component" value="Unassembled WGS sequence"/>
</dbReference>
<evidence type="ECO:0000313" key="2">
    <source>
        <dbReference type="Proteomes" id="UP000675121"/>
    </source>
</evidence>
<evidence type="ECO:0000313" key="1">
    <source>
        <dbReference type="EMBL" id="CAE6965063.1"/>
    </source>
</evidence>
<keyword evidence="2" id="KW-1185">Reference proteome</keyword>
<dbReference type="RefSeq" id="WP_201082999.1">
    <property type="nucleotide sequence ID" value="NZ_CAJNAS010000037.1"/>
</dbReference>
<dbReference type="EMBL" id="CAJNAS010000037">
    <property type="protein sequence ID" value="CAE6965063.1"/>
    <property type="molecule type" value="Genomic_DNA"/>
</dbReference>
<dbReference type="AlphaFoldDB" id="A0A9N8N8K4"/>
<protein>
    <submittedName>
        <fullName evidence="1">Uncharacterized protein</fullName>
    </submittedName>
</protein>
<organism evidence="1 2">
    <name type="scientific">Paraburkholderia domus</name>
    <dbReference type="NCBI Taxonomy" id="2793075"/>
    <lineage>
        <taxon>Bacteria</taxon>
        <taxon>Pseudomonadati</taxon>
        <taxon>Pseudomonadota</taxon>
        <taxon>Betaproteobacteria</taxon>
        <taxon>Burkholderiales</taxon>
        <taxon>Burkholderiaceae</taxon>
        <taxon>Paraburkholderia</taxon>
    </lineage>
</organism>
<sequence>MSKKSAFDEDGNVTETTEGTLTALTLQITEFLHEGTLDSRFAAKLTRRLKKEAEAILETGKAAKAGQRKLDKAFDMLDAALRDHDARLLVTANAKLRTIDNAVAAKRSQ</sequence>
<name>A0A9N8N8K4_9BURK</name>